<name>A0A382L6E1_9ZZZZ</name>
<evidence type="ECO:0008006" key="2">
    <source>
        <dbReference type="Google" id="ProtNLM"/>
    </source>
</evidence>
<dbReference type="EMBL" id="UINC01085058">
    <property type="protein sequence ID" value="SVC32240.1"/>
    <property type="molecule type" value="Genomic_DNA"/>
</dbReference>
<protein>
    <recommendedName>
        <fullName evidence="2">Lipoprotein</fullName>
    </recommendedName>
</protein>
<dbReference type="PROSITE" id="PS51257">
    <property type="entry name" value="PROKAR_LIPOPROTEIN"/>
    <property type="match status" value="1"/>
</dbReference>
<evidence type="ECO:0000313" key="1">
    <source>
        <dbReference type="EMBL" id="SVC32240.1"/>
    </source>
</evidence>
<accession>A0A382L6E1</accession>
<gene>
    <name evidence="1" type="ORF">METZ01_LOCUS285094</name>
</gene>
<dbReference type="AlphaFoldDB" id="A0A382L6E1"/>
<reference evidence="1" key="1">
    <citation type="submission" date="2018-05" db="EMBL/GenBank/DDBJ databases">
        <authorList>
            <person name="Lanie J.A."/>
            <person name="Ng W.-L."/>
            <person name="Kazmierczak K.M."/>
            <person name="Andrzejewski T.M."/>
            <person name="Davidsen T.M."/>
            <person name="Wayne K.J."/>
            <person name="Tettelin H."/>
            <person name="Glass J.I."/>
            <person name="Rusch D."/>
            <person name="Podicherti R."/>
            <person name="Tsui H.-C.T."/>
            <person name="Winkler M.E."/>
        </authorList>
    </citation>
    <scope>NUCLEOTIDE SEQUENCE</scope>
</reference>
<sequence length="42" mass="4792">MKKITVFIFPVLWIFISCNAENGAKKISDEDALKHAKQLKKS</sequence>
<proteinExistence type="predicted"/>
<organism evidence="1">
    <name type="scientific">marine metagenome</name>
    <dbReference type="NCBI Taxonomy" id="408172"/>
    <lineage>
        <taxon>unclassified sequences</taxon>
        <taxon>metagenomes</taxon>
        <taxon>ecological metagenomes</taxon>
    </lineage>
</organism>